<evidence type="ECO:0000256" key="1">
    <source>
        <dbReference type="ARBA" id="ARBA00012513"/>
    </source>
</evidence>
<sequence length="245" mass="27652">MPNKSLDFFLFDSTKKSLLNWKKRFNIIEGIAQGLLYLHKYSRLRVIHRDLKASNILLDEDMNPKISDFGLARIFGLKGLDENTNRIVGTYGYMSPEYAMNGVVSIKIDVFSYGVLLLEIVGSKKNNSCYHSGYLLNLIGYAWQLWNEGKGLELIDPTIIDESSPLSEILRCIHIGLLCVQDQATDRPTMLDVATMLSSETVQLLPPKQPAYLINIVQEKSSGVFEIKPENCSINDVTISEMKAR</sequence>
<evidence type="ECO:0000256" key="10">
    <source>
        <dbReference type="ARBA" id="ARBA00047899"/>
    </source>
</evidence>
<evidence type="ECO:0000256" key="9">
    <source>
        <dbReference type="ARBA" id="ARBA00023180"/>
    </source>
</evidence>
<keyword evidence="8" id="KW-1015">Disulfide bond</keyword>
<feature type="domain" description="Protein kinase" evidence="12">
    <location>
        <begin position="1"/>
        <end position="202"/>
    </location>
</feature>
<evidence type="ECO:0000256" key="8">
    <source>
        <dbReference type="ARBA" id="ARBA00023157"/>
    </source>
</evidence>
<keyword evidence="3" id="KW-0808">Transferase</keyword>
<name>A0AAN7J266_QUERU</name>
<dbReference type="GO" id="GO:0005886">
    <property type="term" value="C:plasma membrane"/>
    <property type="evidence" value="ECO:0007669"/>
    <property type="project" value="TreeGrafter"/>
</dbReference>
<dbReference type="InterPro" id="IPR011009">
    <property type="entry name" value="Kinase-like_dom_sf"/>
</dbReference>
<dbReference type="PROSITE" id="PS00108">
    <property type="entry name" value="PROTEIN_KINASE_ST"/>
    <property type="match status" value="1"/>
</dbReference>
<dbReference type="PANTHER" id="PTHR27002">
    <property type="entry name" value="RECEPTOR-LIKE SERINE/THREONINE-PROTEIN KINASE SD1-8"/>
    <property type="match status" value="1"/>
</dbReference>
<dbReference type="Pfam" id="PF00069">
    <property type="entry name" value="Pkinase"/>
    <property type="match status" value="1"/>
</dbReference>
<keyword evidence="4" id="KW-0732">Signal</keyword>
<dbReference type="SUPFAM" id="SSF56112">
    <property type="entry name" value="Protein kinase-like (PK-like)"/>
    <property type="match status" value="1"/>
</dbReference>
<evidence type="ECO:0000256" key="2">
    <source>
        <dbReference type="ARBA" id="ARBA00022527"/>
    </source>
</evidence>
<dbReference type="GO" id="GO:0005524">
    <property type="term" value="F:ATP binding"/>
    <property type="evidence" value="ECO:0007669"/>
    <property type="project" value="UniProtKB-KW"/>
</dbReference>
<comment type="caution">
    <text evidence="13">The sequence shown here is derived from an EMBL/GenBank/DDBJ whole genome shotgun (WGS) entry which is preliminary data.</text>
</comment>
<keyword evidence="5" id="KW-0547">Nucleotide-binding</keyword>
<dbReference type="SMART" id="SM00220">
    <property type="entry name" value="S_TKc"/>
    <property type="match status" value="1"/>
</dbReference>
<dbReference type="PROSITE" id="PS50011">
    <property type="entry name" value="PROTEIN_KINASE_DOM"/>
    <property type="match status" value="1"/>
</dbReference>
<evidence type="ECO:0000256" key="5">
    <source>
        <dbReference type="ARBA" id="ARBA00022741"/>
    </source>
</evidence>
<keyword evidence="14" id="KW-1185">Reference proteome</keyword>
<dbReference type="GO" id="GO:0004674">
    <property type="term" value="F:protein serine/threonine kinase activity"/>
    <property type="evidence" value="ECO:0007669"/>
    <property type="project" value="UniProtKB-KW"/>
</dbReference>
<evidence type="ECO:0000256" key="3">
    <source>
        <dbReference type="ARBA" id="ARBA00022679"/>
    </source>
</evidence>
<reference evidence="13 14" key="1">
    <citation type="journal article" date="2023" name="G3 (Bethesda)">
        <title>A haplotype-resolved chromosome-scale genome for Quercus rubra L. provides insights into the genetics of adaptive traits for red oak species.</title>
        <authorList>
            <person name="Kapoor B."/>
            <person name="Jenkins J."/>
            <person name="Schmutz J."/>
            <person name="Zhebentyayeva T."/>
            <person name="Kuelheim C."/>
            <person name="Coggeshall M."/>
            <person name="Heim C."/>
            <person name="Lasky J.R."/>
            <person name="Leites L."/>
            <person name="Islam-Faridi N."/>
            <person name="Romero-Severson J."/>
            <person name="DeLeo V.L."/>
            <person name="Lucas S.M."/>
            <person name="Lazic D."/>
            <person name="Gailing O."/>
            <person name="Carlson J."/>
            <person name="Staton M."/>
        </authorList>
    </citation>
    <scope>NUCLEOTIDE SEQUENCE [LARGE SCALE GENOMIC DNA]</scope>
    <source>
        <strain evidence="13">Pseudo-F2</strain>
    </source>
</reference>
<protein>
    <recommendedName>
        <fullName evidence="1">non-specific serine/threonine protein kinase</fullName>
        <ecNumber evidence="1">2.7.11.1</ecNumber>
    </recommendedName>
</protein>
<dbReference type="FunFam" id="1.10.510.10:FF:000060">
    <property type="entry name" value="G-type lectin S-receptor-like serine/threonine-protein kinase"/>
    <property type="match status" value="1"/>
</dbReference>
<evidence type="ECO:0000259" key="12">
    <source>
        <dbReference type="PROSITE" id="PS50011"/>
    </source>
</evidence>
<dbReference type="InterPro" id="IPR000719">
    <property type="entry name" value="Prot_kinase_dom"/>
</dbReference>
<evidence type="ECO:0000256" key="6">
    <source>
        <dbReference type="ARBA" id="ARBA00022777"/>
    </source>
</evidence>
<evidence type="ECO:0000256" key="4">
    <source>
        <dbReference type="ARBA" id="ARBA00022729"/>
    </source>
</evidence>
<comment type="catalytic activity">
    <reaction evidence="11">
        <text>L-seryl-[protein] + ATP = O-phospho-L-seryl-[protein] + ADP + H(+)</text>
        <dbReference type="Rhea" id="RHEA:17989"/>
        <dbReference type="Rhea" id="RHEA-COMP:9863"/>
        <dbReference type="Rhea" id="RHEA-COMP:11604"/>
        <dbReference type="ChEBI" id="CHEBI:15378"/>
        <dbReference type="ChEBI" id="CHEBI:29999"/>
        <dbReference type="ChEBI" id="CHEBI:30616"/>
        <dbReference type="ChEBI" id="CHEBI:83421"/>
        <dbReference type="ChEBI" id="CHEBI:456216"/>
        <dbReference type="EC" id="2.7.11.1"/>
    </reaction>
</comment>
<keyword evidence="2" id="KW-0723">Serine/threonine-protein kinase</keyword>
<organism evidence="13 14">
    <name type="scientific">Quercus rubra</name>
    <name type="common">Northern red oak</name>
    <name type="synonym">Quercus borealis</name>
    <dbReference type="NCBI Taxonomy" id="3512"/>
    <lineage>
        <taxon>Eukaryota</taxon>
        <taxon>Viridiplantae</taxon>
        <taxon>Streptophyta</taxon>
        <taxon>Embryophyta</taxon>
        <taxon>Tracheophyta</taxon>
        <taxon>Spermatophyta</taxon>
        <taxon>Magnoliopsida</taxon>
        <taxon>eudicotyledons</taxon>
        <taxon>Gunneridae</taxon>
        <taxon>Pentapetalae</taxon>
        <taxon>rosids</taxon>
        <taxon>fabids</taxon>
        <taxon>Fagales</taxon>
        <taxon>Fagaceae</taxon>
        <taxon>Quercus</taxon>
    </lineage>
</organism>
<keyword evidence="9" id="KW-0325">Glycoprotein</keyword>
<dbReference type="EC" id="2.7.11.1" evidence="1"/>
<evidence type="ECO:0000313" key="13">
    <source>
        <dbReference type="EMBL" id="KAK4595075.1"/>
    </source>
</evidence>
<dbReference type="EMBL" id="JAXUIC010000004">
    <property type="protein sequence ID" value="KAK4595075.1"/>
    <property type="molecule type" value="Genomic_DNA"/>
</dbReference>
<accession>A0AAN7J266</accession>
<comment type="catalytic activity">
    <reaction evidence="10">
        <text>L-threonyl-[protein] + ATP = O-phospho-L-threonyl-[protein] + ADP + H(+)</text>
        <dbReference type="Rhea" id="RHEA:46608"/>
        <dbReference type="Rhea" id="RHEA-COMP:11060"/>
        <dbReference type="Rhea" id="RHEA-COMP:11605"/>
        <dbReference type="ChEBI" id="CHEBI:15378"/>
        <dbReference type="ChEBI" id="CHEBI:30013"/>
        <dbReference type="ChEBI" id="CHEBI:30616"/>
        <dbReference type="ChEBI" id="CHEBI:61977"/>
        <dbReference type="ChEBI" id="CHEBI:456216"/>
        <dbReference type="EC" id="2.7.11.1"/>
    </reaction>
</comment>
<proteinExistence type="predicted"/>
<gene>
    <name evidence="13" type="ORF">RGQ29_018719</name>
</gene>
<dbReference type="Gene3D" id="1.10.510.10">
    <property type="entry name" value="Transferase(Phosphotransferase) domain 1"/>
    <property type="match status" value="1"/>
</dbReference>
<evidence type="ECO:0000313" key="14">
    <source>
        <dbReference type="Proteomes" id="UP001324115"/>
    </source>
</evidence>
<evidence type="ECO:0000256" key="7">
    <source>
        <dbReference type="ARBA" id="ARBA00022840"/>
    </source>
</evidence>
<dbReference type="PANTHER" id="PTHR27002:SF926">
    <property type="entry name" value="OS07G0535800 PROTEIN"/>
    <property type="match status" value="1"/>
</dbReference>
<dbReference type="Proteomes" id="UP001324115">
    <property type="component" value="Unassembled WGS sequence"/>
</dbReference>
<dbReference type="AlphaFoldDB" id="A0AAN7J266"/>
<keyword evidence="6" id="KW-0418">Kinase</keyword>
<keyword evidence="7" id="KW-0067">ATP-binding</keyword>
<dbReference type="InterPro" id="IPR008271">
    <property type="entry name" value="Ser/Thr_kinase_AS"/>
</dbReference>
<evidence type="ECO:0000256" key="11">
    <source>
        <dbReference type="ARBA" id="ARBA00048679"/>
    </source>
</evidence>